<accession>M1JLX3</accession>
<dbReference type="AlphaFoldDB" id="M1JLX3"/>
<dbReference type="VEuPathDB" id="MicrosporidiaDB:AEWQ_091540"/>
<name>M1JLX3_ENCCN</name>
<organism evidence="1">
    <name type="scientific">Encephalitozoon cuniculi</name>
    <name type="common">Microsporidian parasite</name>
    <dbReference type="NCBI Taxonomy" id="6035"/>
    <lineage>
        <taxon>Eukaryota</taxon>
        <taxon>Fungi</taxon>
        <taxon>Fungi incertae sedis</taxon>
        <taxon>Microsporidia</taxon>
        <taxon>Unikaryonidae</taxon>
        <taxon>Encephalitozoon</taxon>
    </lineage>
</organism>
<reference evidence="1" key="1">
    <citation type="journal article" date="2013" name="Eukaryot. Cell">
        <title>Extremely Reduced Levels of Heterozygosity in the Vertebrate Pathogen Encephalitozoon cuniculi.</title>
        <authorList>
            <person name="Selman M."/>
            <person name="Sak B."/>
            <person name="Kvac M."/>
            <person name="Farinelli L."/>
            <person name="Weiss L.M."/>
            <person name="Corradi N."/>
        </authorList>
    </citation>
    <scope>NUCLEOTIDE SEQUENCE</scope>
</reference>
<protein>
    <submittedName>
        <fullName evidence="1">Uncharacterized protein</fullName>
    </submittedName>
</protein>
<evidence type="ECO:0000313" key="1">
    <source>
        <dbReference type="EMBL" id="AGE96509.1"/>
    </source>
</evidence>
<dbReference type="VEuPathDB" id="MicrosporidiaDB:AEWR_091520"/>
<dbReference type="VEuPathDB" id="MicrosporidiaDB:AEWD_091550"/>
<dbReference type="VEuPathDB" id="MicrosporidiaDB:ECU09_1510"/>
<dbReference type="VEuPathDB" id="MicrosporidiaDB:M970_091520"/>
<dbReference type="EMBL" id="KC513621">
    <property type="protein sequence ID" value="AGE96509.1"/>
    <property type="molecule type" value="Genomic_DNA"/>
</dbReference>
<proteinExistence type="predicted"/>
<sequence length="399" mass="46545">MERITDISDLLEKCKDKGFVNDNKEWIKEKMGRPPLRDQMRSLLGTKKNVFGIKLIEALDVPADELVPSLDDRKNINQYVYSTYYCLYKMRLIGRDRFERARDHFRCMKNYEKMFVDTENSFIISRIEADRRKDKMVKREFNRVMDSKEELRSLLIELPEVTSDEVCRIKDGLCSVRSVFVVDLDPVFDISTLRCQAKEEASRRISEIRDVLFCIGSIHPRINTLGAIGEGNKDGGHDATLLENLKKDKYHKFERIFNGPEKFKFTCTPLFYTMDRLLKNRITRLYDSIVKLHRAKQVVYFVSTRPLPQILAELLFFEYSSLDIRAVVSMTNAPFDVYKEIQRKEDARVVAVGNDSAVSQEKENIYQIGYERFRRMVDRTFQLRGGMGADPEDASIPSA</sequence>
<gene>
    <name evidence="1" type="ORF">ECU09_1510</name>
</gene>